<organism evidence="1 2">
    <name type="scientific">Peronospora matthiolae</name>
    <dbReference type="NCBI Taxonomy" id="2874970"/>
    <lineage>
        <taxon>Eukaryota</taxon>
        <taxon>Sar</taxon>
        <taxon>Stramenopiles</taxon>
        <taxon>Oomycota</taxon>
        <taxon>Peronosporomycetes</taxon>
        <taxon>Peronosporales</taxon>
        <taxon>Peronosporaceae</taxon>
        <taxon>Peronospora</taxon>
    </lineage>
</organism>
<proteinExistence type="predicted"/>
<accession>A0AAV1TUD6</accession>
<protein>
    <submittedName>
        <fullName evidence="1">Uncharacterized protein</fullName>
    </submittedName>
</protein>
<dbReference type="Proteomes" id="UP001162060">
    <property type="component" value="Unassembled WGS sequence"/>
</dbReference>
<reference evidence="1" key="1">
    <citation type="submission" date="2024-01" db="EMBL/GenBank/DDBJ databases">
        <authorList>
            <person name="Webb A."/>
        </authorList>
    </citation>
    <scope>NUCLEOTIDE SEQUENCE</scope>
    <source>
        <strain evidence="1">Pm1</strain>
    </source>
</reference>
<evidence type="ECO:0000313" key="1">
    <source>
        <dbReference type="EMBL" id="CAK7925951.1"/>
    </source>
</evidence>
<sequence>MGRVGAFEDTVCPQLQREAQQHRRQDGGRGRSDLLVKQFFQELRERRSQLVDEQRKLQLRDAVNVLTNDHIKRQGAKSAAVKTEEVTKAFSTEREVRRCSFCGNWGKWNVAGPSRRKRIGEPDAVAMLLDAERIKSSGKDSTATTTATTIE</sequence>
<name>A0AAV1TUD6_9STRA</name>
<dbReference type="EMBL" id="CAKLBY020000093">
    <property type="protein sequence ID" value="CAK7925951.1"/>
    <property type="molecule type" value="Genomic_DNA"/>
</dbReference>
<dbReference type="AlphaFoldDB" id="A0AAV1TUD6"/>
<comment type="caution">
    <text evidence="1">The sequence shown here is derived from an EMBL/GenBank/DDBJ whole genome shotgun (WGS) entry which is preliminary data.</text>
</comment>
<gene>
    <name evidence="1" type="ORF">PM001_LOCUS11101</name>
</gene>
<evidence type="ECO:0000313" key="2">
    <source>
        <dbReference type="Proteomes" id="UP001162060"/>
    </source>
</evidence>